<keyword evidence="4" id="KW-1185">Reference proteome</keyword>
<dbReference type="STRING" id="1095629.A0A0C9XIM8"/>
<dbReference type="InterPro" id="IPR041173">
    <property type="entry name" value="LodA_C"/>
</dbReference>
<dbReference type="OrthoDB" id="3253404at2759"/>
<reference evidence="3 4" key="1">
    <citation type="submission" date="2014-04" db="EMBL/GenBank/DDBJ databases">
        <authorList>
            <consortium name="DOE Joint Genome Institute"/>
            <person name="Kuo A."/>
            <person name="Kohler A."/>
            <person name="Nagy L.G."/>
            <person name="Floudas D."/>
            <person name="Copeland A."/>
            <person name="Barry K.W."/>
            <person name="Cichocki N."/>
            <person name="Veneault-Fourrey C."/>
            <person name="LaButti K."/>
            <person name="Lindquist E.A."/>
            <person name="Lipzen A."/>
            <person name="Lundell T."/>
            <person name="Morin E."/>
            <person name="Murat C."/>
            <person name="Sun H."/>
            <person name="Tunlid A."/>
            <person name="Henrissat B."/>
            <person name="Grigoriev I.V."/>
            <person name="Hibbett D.S."/>
            <person name="Martin F."/>
            <person name="Nordberg H.P."/>
            <person name="Cantor M.N."/>
            <person name="Hua S.X."/>
        </authorList>
    </citation>
    <scope>NUCLEOTIDE SEQUENCE [LARGE SCALE GENOMIC DNA]</scope>
    <source>
        <strain evidence="3 4">LaAM-08-1</strain>
    </source>
</reference>
<feature type="domain" description="L-lysine epsilon oxidase C-terminal" evidence="2">
    <location>
        <begin position="403"/>
        <end position="540"/>
    </location>
</feature>
<organism evidence="3 4">
    <name type="scientific">Laccaria amethystina LaAM-08-1</name>
    <dbReference type="NCBI Taxonomy" id="1095629"/>
    <lineage>
        <taxon>Eukaryota</taxon>
        <taxon>Fungi</taxon>
        <taxon>Dikarya</taxon>
        <taxon>Basidiomycota</taxon>
        <taxon>Agaricomycotina</taxon>
        <taxon>Agaricomycetes</taxon>
        <taxon>Agaricomycetidae</taxon>
        <taxon>Agaricales</taxon>
        <taxon>Agaricineae</taxon>
        <taxon>Hydnangiaceae</taxon>
        <taxon>Laccaria</taxon>
    </lineage>
</organism>
<reference evidence="4" key="2">
    <citation type="submission" date="2015-01" db="EMBL/GenBank/DDBJ databases">
        <title>Evolutionary Origins and Diversification of the Mycorrhizal Mutualists.</title>
        <authorList>
            <consortium name="DOE Joint Genome Institute"/>
            <consortium name="Mycorrhizal Genomics Consortium"/>
            <person name="Kohler A."/>
            <person name="Kuo A."/>
            <person name="Nagy L.G."/>
            <person name="Floudas D."/>
            <person name="Copeland A."/>
            <person name="Barry K.W."/>
            <person name="Cichocki N."/>
            <person name="Veneault-Fourrey C."/>
            <person name="LaButti K."/>
            <person name="Lindquist E.A."/>
            <person name="Lipzen A."/>
            <person name="Lundell T."/>
            <person name="Morin E."/>
            <person name="Murat C."/>
            <person name="Riley R."/>
            <person name="Ohm R."/>
            <person name="Sun H."/>
            <person name="Tunlid A."/>
            <person name="Henrissat B."/>
            <person name="Grigoriev I.V."/>
            <person name="Hibbett D.S."/>
            <person name="Martin F."/>
        </authorList>
    </citation>
    <scope>NUCLEOTIDE SEQUENCE [LARGE SCALE GENOMIC DNA]</scope>
    <source>
        <strain evidence="4">LaAM-08-1</strain>
    </source>
</reference>
<evidence type="ECO:0000259" key="1">
    <source>
        <dbReference type="Pfam" id="PF17990"/>
    </source>
</evidence>
<proteinExistence type="predicted"/>
<accession>A0A0C9XIM8</accession>
<dbReference type="AlphaFoldDB" id="A0A0C9XIM8"/>
<feature type="domain" description="L-Lysine epsilon oxidase N-terminal" evidence="1">
    <location>
        <begin position="30"/>
        <end position="248"/>
    </location>
</feature>
<dbReference type="InterPro" id="IPR041168">
    <property type="entry name" value="LodA_N"/>
</dbReference>
<evidence type="ECO:0000313" key="4">
    <source>
        <dbReference type="Proteomes" id="UP000054477"/>
    </source>
</evidence>
<sequence length="631" mass="71859">MPRLHILGDPSAAADYPPVDHNQIVRLEIFPPIGIARVGDSEIECFLAPEVPGRTYPPNGLRVSDGQEFKFRDRHQKLRRQAVRFRVYAYDVDDNLLGEVNSRNGYILNWTVQVANKKAANHVHQRGGRFDPHETALRNPKIQPDVNLEERSLLIVADEGSIVSTDPLNKFVLLNNGTFQGCHVELAQLQRDTRGRLVFVPGKGEARSIANPAKPHPSITSAMDSSNWIDEICDGQVRVVVTRAETDIQIGELGRPATVLSAPPKFAWGIHSPTTLYDTIENIYREEGHPLVPKPDLNNLDFWKHIWPVLLSAASLSWTNNKAFQGHGVSSNGHYNFWHVLDLFEGDAEGDVELINERKYFKTRIFEKLRKPLSKQNHDQLQADTRYMPRLSGDAGELPEPGTFTSNLQPDVRKFAALTKLQHDRFRLWTNDDNFYLPDDGVLPIPPDRLEDIDLNDQPGELTRAILETAIGDPLYPGIETYWIAKFNTTYDTNHTVLLNPPFRIATDTILPGHLTRGLSLPWQCDFDLCKTHWWPSVRPDDIVPKVVFQATVQGSNNKTDFDTAITARTKWTRGLRDTVIVTPTQEDWPGSDDMVRYWKYLGVVRKARDVFMDHKGWQHTAFLEDERVWM</sequence>
<dbReference type="Pfam" id="PF18417">
    <property type="entry name" value="LodA_C"/>
    <property type="match status" value="1"/>
</dbReference>
<evidence type="ECO:0008006" key="5">
    <source>
        <dbReference type="Google" id="ProtNLM"/>
    </source>
</evidence>
<protein>
    <recommendedName>
        <fullName evidence="5">L-lysine 6-oxidase</fullName>
    </recommendedName>
</protein>
<dbReference type="Pfam" id="PF17990">
    <property type="entry name" value="LodA_N"/>
    <property type="match status" value="1"/>
</dbReference>
<name>A0A0C9XIM8_9AGAR</name>
<dbReference type="InterPro" id="IPR033798">
    <property type="entry name" value="LodA-like"/>
</dbReference>
<dbReference type="HOGENOM" id="CLU_012035_1_0_1"/>
<dbReference type="Proteomes" id="UP000054477">
    <property type="component" value="Unassembled WGS sequence"/>
</dbReference>
<gene>
    <name evidence="3" type="ORF">K443DRAFT_682616</name>
</gene>
<dbReference type="EMBL" id="KN838735">
    <property type="protein sequence ID" value="KIJ96017.1"/>
    <property type="molecule type" value="Genomic_DNA"/>
</dbReference>
<evidence type="ECO:0000313" key="3">
    <source>
        <dbReference type="EMBL" id="KIJ96017.1"/>
    </source>
</evidence>
<dbReference type="CDD" id="cd14730">
    <property type="entry name" value="LodA_like"/>
    <property type="match status" value="1"/>
</dbReference>
<evidence type="ECO:0000259" key="2">
    <source>
        <dbReference type="Pfam" id="PF18417"/>
    </source>
</evidence>